<evidence type="ECO:0000313" key="3">
    <source>
        <dbReference type="Proteomes" id="UP001629214"/>
    </source>
</evidence>
<gene>
    <name evidence="2" type="ORF">PQR63_14850</name>
</gene>
<keyword evidence="3" id="KW-1185">Reference proteome</keyword>
<organism evidence="2 3">
    <name type="scientific">Herbaspirillum rhizosphaerae</name>
    <dbReference type="NCBI Taxonomy" id="346179"/>
    <lineage>
        <taxon>Bacteria</taxon>
        <taxon>Pseudomonadati</taxon>
        <taxon>Pseudomonadota</taxon>
        <taxon>Betaproteobacteria</taxon>
        <taxon>Burkholderiales</taxon>
        <taxon>Oxalobacteraceae</taxon>
        <taxon>Herbaspirillum</taxon>
    </lineage>
</organism>
<evidence type="ECO:0000313" key="2">
    <source>
        <dbReference type="EMBL" id="MFL9879676.1"/>
    </source>
</evidence>
<feature type="compositionally biased region" description="Low complexity" evidence="1">
    <location>
        <begin position="1"/>
        <end position="32"/>
    </location>
</feature>
<name>A0ABW8ZC02_9BURK</name>
<dbReference type="EMBL" id="JAQQFR010000009">
    <property type="protein sequence ID" value="MFL9879676.1"/>
    <property type="molecule type" value="Genomic_DNA"/>
</dbReference>
<feature type="region of interest" description="Disordered" evidence="1">
    <location>
        <begin position="117"/>
        <end position="169"/>
    </location>
</feature>
<dbReference type="RefSeq" id="WP_408168769.1">
    <property type="nucleotide sequence ID" value="NZ_JAQQFR010000009.1"/>
</dbReference>
<comment type="caution">
    <text evidence="2">The sequence shown here is derived from an EMBL/GenBank/DDBJ whole genome shotgun (WGS) entry which is preliminary data.</text>
</comment>
<protein>
    <submittedName>
        <fullName evidence="2">Uncharacterized protein</fullName>
    </submittedName>
</protein>
<feature type="compositionally biased region" description="Basic and acidic residues" evidence="1">
    <location>
        <begin position="156"/>
        <end position="169"/>
    </location>
</feature>
<feature type="region of interest" description="Disordered" evidence="1">
    <location>
        <begin position="1"/>
        <end position="99"/>
    </location>
</feature>
<evidence type="ECO:0000256" key="1">
    <source>
        <dbReference type="SAM" id="MobiDB-lite"/>
    </source>
</evidence>
<proteinExistence type="predicted"/>
<reference evidence="2 3" key="1">
    <citation type="journal article" date="2024" name="Chem. Sci.">
        <title>Discovery of megapolipeptins by genome mining of a Burkholderiales bacteria collection.</title>
        <authorList>
            <person name="Paulo B.S."/>
            <person name="Recchia M.J.J."/>
            <person name="Lee S."/>
            <person name="Fergusson C.H."/>
            <person name="Romanowski S.B."/>
            <person name="Hernandez A."/>
            <person name="Krull N."/>
            <person name="Liu D.Y."/>
            <person name="Cavanagh H."/>
            <person name="Bos A."/>
            <person name="Gray C.A."/>
            <person name="Murphy B.T."/>
            <person name="Linington R.G."/>
            <person name="Eustaquio A.S."/>
        </authorList>
    </citation>
    <scope>NUCLEOTIDE SEQUENCE [LARGE SCALE GENOMIC DNA]</scope>
    <source>
        <strain evidence="2 3">RL21-008-BIB-B</strain>
    </source>
</reference>
<sequence>MPTQKQTQQQMQQEAPQSQQQGQSGQSQQQASHVQKDVQETAPAKPYTDPLGRPLYQGTPRFTDQQAGGDLTGDESDARDDNYVETGSGQNARDVSAHADRLPAASAELLRSIAVSTGVKGDLKETLRPPVSEQHASTEPEPDGTEDPGANADDGLMPRKKDGSASEQH</sequence>
<dbReference type="Proteomes" id="UP001629214">
    <property type="component" value="Unassembled WGS sequence"/>
</dbReference>
<accession>A0ABW8ZC02</accession>